<sequence>MHRSSDGRSPFTNQAAICVFLPTLTSRISLLPCRSSRKLWVGGELTGIGAHRWEHIPGNSSEQLRAGKACDPPLNSVTPADHHAADEWIYTHKTTERGGGKNLKNRHSCLRSPRGKQVLPVSWATRGLRQNPERSAAELPPESGSGLSEAVSPRRVLFVKEEGCSLCAWIGKECGCCSAEMWCSGLVVNLRNVFTQ</sequence>
<name>A0A9N7VAK9_PLEPL</name>
<gene>
    <name evidence="2" type="ORF">PLEPLA_LOCUS33548</name>
</gene>
<organism evidence="2 3">
    <name type="scientific">Pleuronectes platessa</name>
    <name type="common">European plaice</name>
    <dbReference type="NCBI Taxonomy" id="8262"/>
    <lineage>
        <taxon>Eukaryota</taxon>
        <taxon>Metazoa</taxon>
        <taxon>Chordata</taxon>
        <taxon>Craniata</taxon>
        <taxon>Vertebrata</taxon>
        <taxon>Euteleostomi</taxon>
        <taxon>Actinopterygii</taxon>
        <taxon>Neopterygii</taxon>
        <taxon>Teleostei</taxon>
        <taxon>Neoteleostei</taxon>
        <taxon>Acanthomorphata</taxon>
        <taxon>Carangaria</taxon>
        <taxon>Pleuronectiformes</taxon>
        <taxon>Pleuronectoidei</taxon>
        <taxon>Pleuronectidae</taxon>
        <taxon>Pleuronectes</taxon>
    </lineage>
</organism>
<protein>
    <submittedName>
        <fullName evidence="2">Uncharacterized protein</fullName>
    </submittedName>
</protein>
<keyword evidence="3" id="KW-1185">Reference proteome</keyword>
<dbReference type="Proteomes" id="UP001153269">
    <property type="component" value="Unassembled WGS sequence"/>
</dbReference>
<feature type="region of interest" description="Disordered" evidence="1">
    <location>
        <begin position="130"/>
        <end position="150"/>
    </location>
</feature>
<comment type="caution">
    <text evidence="2">The sequence shown here is derived from an EMBL/GenBank/DDBJ whole genome shotgun (WGS) entry which is preliminary data.</text>
</comment>
<dbReference type="AlphaFoldDB" id="A0A9N7VAK9"/>
<evidence type="ECO:0000313" key="3">
    <source>
        <dbReference type="Proteomes" id="UP001153269"/>
    </source>
</evidence>
<proteinExistence type="predicted"/>
<evidence type="ECO:0000256" key="1">
    <source>
        <dbReference type="SAM" id="MobiDB-lite"/>
    </source>
</evidence>
<dbReference type="EMBL" id="CADEAL010003791">
    <property type="protein sequence ID" value="CAB1445806.1"/>
    <property type="molecule type" value="Genomic_DNA"/>
</dbReference>
<reference evidence="2" key="1">
    <citation type="submission" date="2020-03" db="EMBL/GenBank/DDBJ databases">
        <authorList>
            <person name="Weist P."/>
        </authorList>
    </citation>
    <scope>NUCLEOTIDE SEQUENCE</scope>
</reference>
<evidence type="ECO:0000313" key="2">
    <source>
        <dbReference type="EMBL" id="CAB1445806.1"/>
    </source>
</evidence>
<accession>A0A9N7VAK9</accession>